<proteinExistence type="predicted"/>
<feature type="region of interest" description="Disordered" evidence="1">
    <location>
        <begin position="50"/>
        <end position="84"/>
    </location>
</feature>
<evidence type="ECO:0000313" key="3">
    <source>
        <dbReference type="WBParaSite" id="ALUE_0001578501-mRNA-1"/>
    </source>
</evidence>
<accession>A0A0M3ICW7</accession>
<dbReference type="AlphaFoldDB" id="A0A0M3ICW7"/>
<evidence type="ECO:0000313" key="2">
    <source>
        <dbReference type="Proteomes" id="UP000036681"/>
    </source>
</evidence>
<keyword evidence="2" id="KW-1185">Reference proteome</keyword>
<evidence type="ECO:0000256" key="1">
    <source>
        <dbReference type="SAM" id="MobiDB-lite"/>
    </source>
</evidence>
<name>A0A0M3ICW7_ASCLU</name>
<feature type="compositionally biased region" description="Polar residues" evidence="1">
    <location>
        <begin position="50"/>
        <end position="60"/>
    </location>
</feature>
<protein>
    <submittedName>
        <fullName evidence="3">Uncharacterized protein</fullName>
    </submittedName>
</protein>
<dbReference type="WBParaSite" id="ALUE_0001578501-mRNA-1">
    <property type="protein sequence ID" value="ALUE_0001578501-mRNA-1"/>
    <property type="gene ID" value="ALUE_0001578501"/>
</dbReference>
<feature type="compositionally biased region" description="Polar residues" evidence="1">
    <location>
        <begin position="17"/>
        <end position="35"/>
    </location>
</feature>
<dbReference type="Proteomes" id="UP000036681">
    <property type="component" value="Unplaced"/>
</dbReference>
<organism evidence="2 3">
    <name type="scientific">Ascaris lumbricoides</name>
    <name type="common">Giant roundworm</name>
    <dbReference type="NCBI Taxonomy" id="6252"/>
    <lineage>
        <taxon>Eukaryota</taxon>
        <taxon>Metazoa</taxon>
        <taxon>Ecdysozoa</taxon>
        <taxon>Nematoda</taxon>
        <taxon>Chromadorea</taxon>
        <taxon>Rhabditida</taxon>
        <taxon>Spirurina</taxon>
        <taxon>Ascaridomorpha</taxon>
        <taxon>Ascaridoidea</taxon>
        <taxon>Ascarididae</taxon>
        <taxon>Ascaris</taxon>
    </lineage>
</organism>
<sequence length="84" mass="9431">MWPVHDTAQCPYPHLTDMSQMSKADTPNTIGANMPVTSNGFHVSLSTFNRYPNESQSRGSSLRRHKDSHLADDCPAVEPHIVRR</sequence>
<reference evidence="3" key="1">
    <citation type="submission" date="2017-02" db="UniProtKB">
        <authorList>
            <consortium name="WormBaseParasite"/>
        </authorList>
    </citation>
    <scope>IDENTIFICATION</scope>
</reference>
<feature type="region of interest" description="Disordered" evidence="1">
    <location>
        <begin position="1"/>
        <end position="35"/>
    </location>
</feature>